<evidence type="ECO:0000256" key="10">
    <source>
        <dbReference type="SAM" id="MobiDB-lite"/>
    </source>
</evidence>
<dbReference type="InterPro" id="IPR027417">
    <property type="entry name" value="P-loop_NTPase"/>
</dbReference>
<keyword evidence="4 11" id="KW-0812">Transmembrane</keyword>
<keyword evidence="9 11" id="KW-0472">Membrane</keyword>
<accession>A0A8J4BNU8</accession>
<keyword evidence="7" id="KW-0067">ATP-binding</keyword>
<feature type="transmembrane region" description="Helical" evidence="11">
    <location>
        <begin position="1079"/>
        <end position="1100"/>
    </location>
</feature>
<gene>
    <name evidence="14" type="ORF">Vafri_19670</name>
</gene>
<evidence type="ECO:0000259" key="13">
    <source>
        <dbReference type="PROSITE" id="PS50929"/>
    </source>
</evidence>
<feature type="compositionally biased region" description="Basic and acidic residues" evidence="10">
    <location>
        <begin position="733"/>
        <end position="756"/>
    </location>
</feature>
<dbReference type="InterPro" id="IPR003439">
    <property type="entry name" value="ABC_transporter-like_ATP-bd"/>
</dbReference>
<dbReference type="GO" id="GO:0140359">
    <property type="term" value="F:ABC-type transporter activity"/>
    <property type="evidence" value="ECO:0007669"/>
    <property type="project" value="InterPro"/>
</dbReference>
<feature type="domain" description="ABC transmembrane type-1" evidence="13">
    <location>
        <begin position="98"/>
        <end position="374"/>
    </location>
</feature>
<dbReference type="SMART" id="SM00382">
    <property type="entry name" value="AAA"/>
    <property type="match status" value="2"/>
</dbReference>
<feature type="transmembrane region" description="Helical" evidence="11">
    <location>
        <begin position="799"/>
        <end position="819"/>
    </location>
</feature>
<dbReference type="InterPro" id="IPR050173">
    <property type="entry name" value="ABC_transporter_C-like"/>
</dbReference>
<dbReference type="FunFam" id="3.40.50.300:FF:000838">
    <property type="entry name" value="ABC multidrug transporter (Eurofung)"/>
    <property type="match status" value="1"/>
</dbReference>
<dbReference type="PANTHER" id="PTHR24223:SF443">
    <property type="entry name" value="MULTIDRUG-RESISTANCE LIKE PROTEIN 1, ISOFORM I"/>
    <property type="match status" value="1"/>
</dbReference>
<dbReference type="CDD" id="cd18579">
    <property type="entry name" value="ABC_6TM_ABCC_D1"/>
    <property type="match status" value="1"/>
</dbReference>
<dbReference type="Pfam" id="PF00664">
    <property type="entry name" value="ABC_membrane"/>
    <property type="match status" value="2"/>
</dbReference>
<feature type="compositionally biased region" description="Basic and acidic residues" evidence="10">
    <location>
        <begin position="696"/>
        <end position="709"/>
    </location>
</feature>
<dbReference type="InterPro" id="IPR003593">
    <property type="entry name" value="AAA+_ATPase"/>
</dbReference>
<feature type="transmembrane region" description="Helical" evidence="11">
    <location>
        <begin position="327"/>
        <end position="346"/>
    </location>
</feature>
<evidence type="ECO:0008006" key="16">
    <source>
        <dbReference type="Google" id="ProtNLM"/>
    </source>
</evidence>
<evidence type="ECO:0000256" key="3">
    <source>
        <dbReference type="ARBA" id="ARBA00022448"/>
    </source>
</evidence>
<protein>
    <recommendedName>
        <fullName evidence="16">ABC transporter</fullName>
    </recommendedName>
</protein>
<proteinExistence type="inferred from homology"/>
<dbReference type="InterPro" id="IPR036640">
    <property type="entry name" value="ABC1_TM_sf"/>
</dbReference>
<dbReference type="Gene3D" id="1.20.1560.10">
    <property type="entry name" value="ABC transporter type 1, transmembrane domain"/>
    <property type="match status" value="2"/>
</dbReference>
<dbReference type="CDD" id="cd03244">
    <property type="entry name" value="ABCC_MRP_domain2"/>
    <property type="match status" value="1"/>
</dbReference>
<dbReference type="InterPro" id="IPR044746">
    <property type="entry name" value="ABCC_6TM_D1"/>
</dbReference>
<dbReference type="EMBL" id="BNCO01000082">
    <property type="protein sequence ID" value="GIL66161.1"/>
    <property type="molecule type" value="Genomic_DNA"/>
</dbReference>
<feature type="transmembrane region" description="Helical" evidence="11">
    <location>
        <begin position="866"/>
        <end position="883"/>
    </location>
</feature>
<dbReference type="GO" id="GO:0005524">
    <property type="term" value="F:ATP binding"/>
    <property type="evidence" value="ECO:0007669"/>
    <property type="project" value="UniProtKB-KW"/>
</dbReference>
<dbReference type="GO" id="GO:0005774">
    <property type="term" value="C:vacuolar membrane"/>
    <property type="evidence" value="ECO:0007669"/>
    <property type="project" value="UniProtKB-SubCell"/>
</dbReference>
<dbReference type="PROSITE" id="PS50893">
    <property type="entry name" value="ABC_TRANSPORTER_2"/>
    <property type="match status" value="2"/>
</dbReference>
<feature type="transmembrane region" description="Helical" evidence="11">
    <location>
        <begin position="245"/>
        <end position="263"/>
    </location>
</feature>
<dbReference type="CDD" id="cd03250">
    <property type="entry name" value="ABCC_MRP_domain1"/>
    <property type="match status" value="1"/>
</dbReference>
<evidence type="ECO:0000256" key="5">
    <source>
        <dbReference type="ARBA" id="ARBA00022737"/>
    </source>
</evidence>
<sequence length="1433" mass="158897">MGTLTKYDKASLGHENIRNDTFIERLFLTWVYAVVAKGRKGIITQAELRMPADQAAEAAACRFDAEWEKELVLRGKTGPESKPSLFRALRRTFGLEVFVAAAWKITWSVFVLLGAFYFVRSLVQFVTPISRNGNMYNQSTIPHDGVGWILSCAFFLDSVLVGIALQRMGDECVRAGIKIRAALMAAVYRKTFKIHSVHEENVVSLVATDCAKLYEGVLHLQNVWTAPLEACAIIALLLYLTNGTYGLPALGVVVFVLPLQYYLGYRIASFKLETVEVSDARVQRMHEVLLAIKLVKFYVWEKSFAKQVSDVRAQEISLMSRTSVVKTINLCVVFAVPPLIALVIYATYVFNKGPFDSTFAFTVLSLFNTLRFPLVVLPKALRGSSEAIASLKRLERYLLLEEFEDPPKSKLVEARFENTVLSYPGSKEDFRLQIPTFEVKGGEVVAVVGRVGSGKSSIFQAILNHMTVERGALHVGGSMAYVPQTPWVQNLTLKDNIIFGLPFDEEKYKKVVHACALELDLQILPKGDQTMAGERGINLSGGQRQRVCLARAAYHDCDLILLDNPLSAVDQHTARHIFDKCIKGIFKDKAVIWITHQLELLPEVTNICITDSGKSLYFGPYDPEALNRHLPVDHLLFATVEAGESGVQKPVDADKDAAHGTTAGDKDAVGSGTHPLGDSDGAPHGHPKQPATLSDGWKHKDRSGTEGRKSFQRSSKAGIRPSDSVSDSLNKLAQEEAAKQEEEAKSHERRSADRRSGSRGLGRVSEEHNPGTLEETPEEIAALFNGVPRRVSVFQSFKVYVKAGGTLLFIICISIFMLTQTVRILSDTWIRWWAEPDRYDFYPNGTYKNVKNLNPKFHSVQKASEAYILGYFAFVMFFVICLLSRDGLFSYWHLHGSTQLHNKLFYRVLRAPLLFFLRTPVGDILNAFAKDQDTLDETLPDTLHMSLIYLMILLTSLGIVTASLYIYAALTAALFLAFAMMQQLYLPAATILKRWAGETASMVFVHVDESLQGMEVIKAFDAENYFVQENIRRINVHHLALFNTEQCHLWLAFWCDFYGAIMVVATCLLSVAYKKEVGAAAVGLAISNTIQVLVFFTWVVRGAADTVSMWDAVERVATFITNVPQENDIAPAPLPGASNGNLNGLANGNGNAASSSMVEIKVADDGEPPKGWPTKGDIRFEKVCLRYYPGAPLALKYVSFHIRDGEKIGVVGRTGSGKTTLLMALFRMFELAYGRIIIDGVNIASIKLQQVRAGIAIIPQEPVMFKGTVRSNLDPFGQLPDSELWRALELVHLKEAVTELGGLDSVVAEGGSNFSLGQKQLVCMARCVLKPTRILVLDEATAAMDLQTDALIQKTIRKAFSERTTVTIAHRLDTIIFSDRILAMAAGQLKEFDTPTTLLQHPTSFFTKLVEDTGPHASKMLRRMAAEGPKDEE</sequence>
<evidence type="ECO:0000313" key="14">
    <source>
        <dbReference type="EMBL" id="GIL66161.1"/>
    </source>
</evidence>
<evidence type="ECO:0000313" key="15">
    <source>
        <dbReference type="Proteomes" id="UP000747399"/>
    </source>
</evidence>
<reference evidence="14" key="1">
    <citation type="journal article" date="2021" name="Proc. Natl. Acad. Sci. U.S.A.">
        <title>Three genomes in the algal genus Volvox reveal the fate of a haploid sex-determining region after a transition to homothallism.</title>
        <authorList>
            <person name="Yamamoto K."/>
            <person name="Hamaji T."/>
            <person name="Kawai-Toyooka H."/>
            <person name="Matsuzaki R."/>
            <person name="Takahashi F."/>
            <person name="Nishimura Y."/>
            <person name="Kawachi M."/>
            <person name="Noguchi H."/>
            <person name="Minakuchi Y."/>
            <person name="Umen J.G."/>
            <person name="Toyoda A."/>
            <person name="Nozaki H."/>
        </authorList>
    </citation>
    <scope>NUCLEOTIDE SEQUENCE</scope>
    <source>
        <strain evidence="14">NIES-3780</strain>
    </source>
</reference>
<feature type="region of interest" description="Disordered" evidence="10">
    <location>
        <begin position="647"/>
        <end position="777"/>
    </location>
</feature>
<keyword evidence="5" id="KW-0677">Repeat</keyword>
<organism evidence="14 15">
    <name type="scientific">Volvox africanus</name>
    <dbReference type="NCBI Taxonomy" id="51714"/>
    <lineage>
        <taxon>Eukaryota</taxon>
        <taxon>Viridiplantae</taxon>
        <taxon>Chlorophyta</taxon>
        <taxon>core chlorophytes</taxon>
        <taxon>Chlorophyceae</taxon>
        <taxon>CS clade</taxon>
        <taxon>Chlamydomonadales</taxon>
        <taxon>Volvocaceae</taxon>
        <taxon>Volvox</taxon>
    </lineage>
</organism>
<feature type="transmembrane region" description="Helical" evidence="11">
    <location>
        <begin position="222"/>
        <end position="239"/>
    </location>
</feature>
<feature type="domain" description="ABC transmembrane type-1" evidence="13">
    <location>
        <begin position="867"/>
        <end position="1108"/>
    </location>
</feature>
<dbReference type="FunFam" id="3.40.50.300:FF:003769">
    <property type="entry name" value="ABC transporter, multidrug resistance associated protein"/>
    <property type="match status" value="1"/>
</dbReference>
<dbReference type="InterPro" id="IPR017871">
    <property type="entry name" value="ABC_transporter-like_CS"/>
</dbReference>
<keyword evidence="6" id="KW-0547">Nucleotide-binding</keyword>
<feature type="domain" description="ABC transporter" evidence="12">
    <location>
        <begin position="414"/>
        <end position="637"/>
    </location>
</feature>
<dbReference type="PROSITE" id="PS50929">
    <property type="entry name" value="ABC_TM1F"/>
    <property type="match status" value="2"/>
</dbReference>
<comment type="subcellular location">
    <subcellularLocation>
        <location evidence="1">Vacuole membrane</location>
        <topology evidence="1">Multi-pass membrane protein</topology>
    </subcellularLocation>
</comment>
<feature type="compositionally biased region" description="Basic and acidic residues" evidence="10">
    <location>
        <begin position="651"/>
        <end position="668"/>
    </location>
</feature>
<evidence type="ECO:0000256" key="2">
    <source>
        <dbReference type="ARBA" id="ARBA00009726"/>
    </source>
</evidence>
<keyword evidence="15" id="KW-1185">Reference proteome</keyword>
<evidence type="ECO:0000256" key="4">
    <source>
        <dbReference type="ARBA" id="ARBA00022692"/>
    </source>
</evidence>
<feature type="domain" description="ABC transporter" evidence="12">
    <location>
        <begin position="1178"/>
        <end position="1411"/>
    </location>
</feature>
<feature type="transmembrane region" description="Helical" evidence="11">
    <location>
        <begin position="1049"/>
        <end position="1073"/>
    </location>
</feature>
<dbReference type="SUPFAM" id="SSF52540">
    <property type="entry name" value="P-loop containing nucleoside triphosphate hydrolases"/>
    <property type="match status" value="2"/>
</dbReference>
<evidence type="ECO:0000256" key="7">
    <source>
        <dbReference type="ARBA" id="ARBA00022840"/>
    </source>
</evidence>
<keyword evidence="8 11" id="KW-1133">Transmembrane helix</keyword>
<feature type="transmembrane region" description="Helical" evidence="11">
    <location>
        <begin position="948"/>
        <end position="978"/>
    </location>
</feature>
<dbReference type="InterPro" id="IPR011527">
    <property type="entry name" value="ABC1_TM_dom"/>
</dbReference>
<dbReference type="Proteomes" id="UP000747399">
    <property type="component" value="Unassembled WGS sequence"/>
</dbReference>
<comment type="similarity">
    <text evidence="2">Belongs to the ABC transporter superfamily. ABCC family. Conjugate transporter (TC 3.A.1.208) subfamily.</text>
</comment>
<evidence type="ECO:0000259" key="12">
    <source>
        <dbReference type="PROSITE" id="PS50893"/>
    </source>
</evidence>
<dbReference type="Gene3D" id="3.40.50.300">
    <property type="entry name" value="P-loop containing nucleotide triphosphate hydrolases"/>
    <property type="match status" value="2"/>
</dbReference>
<evidence type="ECO:0000256" key="8">
    <source>
        <dbReference type="ARBA" id="ARBA00022989"/>
    </source>
</evidence>
<feature type="transmembrane region" description="Helical" evidence="11">
    <location>
        <begin position="145"/>
        <end position="165"/>
    </location>
</feature>
<comment type="caution">
    <text evidence="14">The sequence shown here is derived from an EMBL/GenBank/DDBJ whole genome shotgun (WGS) entry which is preliminary data.</text>
</comment>
<keyword evidence="3" id="KW-0813">Transport</keyword>
<dbReference type="InterPro" id="IPR044726">
    <property type="entry name" value="ABCC_6TM_D2"/>
</dbReference>
<evidence type="ECO:0000256" key="1">
    <source>
        <dbReference type="ARBA" id="ARBA00004128"/>
    </source>
</evidence>
<dbReference type="GO" id="GO:0016887">
    <property type="term" value="F:ATP hydrolysis activity"/>
    <property type="evidence" value="ECO:0007669"/>
    <property type="project" value="InterPro"/>
</dbReference>
<dbReference type="SUPFAM" id="SSF90123">
    <property type="entry name" value="ABC transporter transmembrane region"/>
    <property type="match status" value="2"/>
</dbReference>
<name>A0A8J4BNU8_9CHLO</name>
<dbReference type="PANTHER" id="PTHR24223">
    <property type="entry name" value="ATP-BINDING CASSETTE SUB-FAMILY C"/>
    <property type="match status" value="1"/>
</dbReference>
<feature type="transmembrane region" description="Helical" evidence="11">
    <location>
        <begin position="97"/>
        <end position="119"/>
    </location>
</feature>
<evidence type="ECO:0000256" key="6">
    <source>
        <dbReference type="ARBA" id="ARBA00022741"/>
    </source>
</evidence>
<evidence type="ECO:0000256" key="9">
    <source>
        <dbReference type="ARBA" id="ARBA00023136"/>
    </source>
</evidence>
<evidence type="ECO:0000256" key="11">
    <source>
        <dbReference type="SAM" id="Phobius"/>
    </source>
</evidence>
<dbReference type="CDD" id="cd18580">
    <property type="entry name" value="ABC_6TM_ABCC_D2"/>
    <property type="match status" value="1"/>
</dbReference>
<dbReference type="PROSITE" id="PS00211">
    <property type="entry name" value="ABC_TRANSPORTER_1"/>
    <property type="match status" value="2"/>
</dbReference>
<dbReference type="Pfam" id="PF00005">
    <property type="entry name" value="ABC_tran"/>
    <property type="match status" value="2"/>
</dbReference>